<dbReference type="PANTHER" id="PTHR46268:SF6">
    <property type="entry name" value="UNIVERSAL STRESS PROTEIN UP12"/>
    <property type="match status" value="1"/>
</dbReference>
<dbReference type="Pfam" id="PF00582">
    <property type="entry name" value="Usp"/>
    <property type="match status" value="1"/>
</dbReference>
<name>A0ABV9HTK4_9FLAO</name>
<organism evidence="3 4">
    <name type="scientific">Dokdonia ponticola</name>
    <dbReference type="NCBI Taxonomy" id="2041041"/>
    <lineage>
        <taxon>Bacteria</taxon>
        <taxon>Pseudomonadati</taxon>
        <taxon>Bacteroidota</taxon>
        <taxon>Flavobacteriia</taxon>
        <taxon>Flavobacteriales</taxon>
        <taxon>Flavobacteriaceae</taxon>
        <taxon>Dokdonia</taxon>
    </lineage>
</organism>
<evidence type="ECO:0000256" key="1">
    <source>
        <dbReference type="ARBA" id="ARBA00008791"/>
    </source>
</evidence>
<evidence type="ECO:0000259" key="2">
    <source>
        <dbReference type="Pfam" id="PF00582"/>
    </source>
</evidence>
<reference evidence="4" key="1">
    <citation type="journal article" date="2019" name="Int. J. Syst. Evol. Microbiol.">
        <title>The Global Catalogue of Microorganisms (GCM) 10K type strain sequencing project: providing services to taxonomists for standard genome sequencing and annotation.</title>
        <authorList>
            <consortium name="The Broad Institute Genomics Platform"/>
            <consortium name="The Broad Institute Genome Sequencing Center for Infectious Disease"/>
            <person name="Wu L."/>
            <person name="Ma J."/>
        </authorList>
    </citation>
    <scope>NUCLEOTIDE SEQUENCE [LARGE SCALE GENOMIC DNA]</scope>
    <source>
        <strain evidence="4">YJ-61-S</strain>
    </source>
</reference>
<comment type="similarity">
    <text evidence="1">Belongs to the universal stress protein A family.</text>
</comment>
<dbReference type="PRINTS" id="PR01438">
    <property type="entry name" value="UNVRSLSTRESS"/>
</dbReference>
<keyword evidence="4" id="KW-1185">Reference proteome</keyword>
<feature type="domain" description="UspA" evidence="2">
    <location>
        <begin position="1"/>
        <end position="139"/>
    </location>
</feature>
<dbReference type="InterPro" id="IPR006015">
    <property type="entry name" value="Universal_stress_UspA"/>
</dbReference>
<proteinExistence type="inferred from homology"/>
<dbReference type="EMBL" id="JBHSFV010000002">
    <property type="protein sequence ID" value="MFC4633132.1"/>
    <property type="molecule type" value="Genomic_DNA"/>
</dbReference>
<comment type="caution">
    <text evidence="3">The sequence shown here is derived from an EMBL/GenBank/DDBJ whole genome shotgun (WGS) entry which is preliminary data.</text>
</comment>
<dbReference type="Proteomes" id="UP001596043">
    <property type="component" value="Unassembled WGS sequence"/>
</dbReference>
<dbReference type="RefSeq" id="WP_379977325.1">
    <property type="nucleotide sequence ID" value="NZ_JBHSFV010000002.1"/>
</dbReference>
<evidence type="ECO:0000313" key="3">
    <source>
        <dbReference type="EMBL" id="MFC4633132.1"/>
    </source>
</evidence>
<dbReference type="CDD" id="cd00293">
    <property type="entry name" value="USP-like"/>
    <property type="match status" value="1"/>
</dbReference>
<dbReference type="PANTHER" id="PTHR46268">
    <property type="entry name" value="STRESS RESPONSE PROTEIN NHAX"/>
    <property type="match status" value="1"/>
</dbReference>
<dbReference type="InterPro" id="IPR006016">
    <property type="entry name" value="UspA"/>
</dbReference>
<gene>
    <name evidence="3" type="ORF">ACFO3O_04395</name>
</gene>
<protein>
    <submittedName>
        <fullName evidence="3">Universal stress protein</fullName>
    </submittedName>
</protein>
<dbReference type="SUPFAM" id="SSF52402">
    <property type="entry name" value="Adenine nucleotide alpha hydrolases-like"/>
    <property type="match status" value="2"/>
</dbReference>
<dbReference type="Gene3D" id="3.40.50.12370">
    <property type="match status" value="1"/>
</dbReference>
<sequence>MKNILIPVDFSEVSWNALHCALCFFENVAIQFYIIHVNTHTNGHIVDDGDLEIHKNIAIHTRFKEWLKISNKQITAHHKISSLERKGSFIKTLREVVTEKNIDLIVLGTQQSNVFEDSVIGSYTREVITRVKCPALVVPQDTPCPVPKEMALLTDFNFKHNSKALKVISDMVTIGNAHLTILNLLKKNGIVSIDQKENKQFLKEAFSNLDHSFHFVVNQTMDEALQFFIDVQQVDLVILFAKNMNFSEHLLFSPSTDTTINYHKKTPFLIVHE</sequence>
<evidence type="ECO:0000313" key="4">
    <source>
        <dbReference type="Proteomes" id="UP001596043"/>
    </source>
</evidence>
<accession>A0ABV9HTK4</accession>